<dbReference type="InterPro" id="IPR029058">
    <property type="entry name" value="AB_hydrolase_fold"/>
</dbReference>
<dbReference type="eggNOG" id="KOG2029">
    <property type="taxonomic scope" value="Eukaryota"/>
</dbReference>
<keyword evidence="4" id="KW-0256">Endoplasmic reticulum</keyword>
<dbReference type="PANTHER" id="PTHR48182">
    <property type="entry name" value="PROTEIN SERAC1"/>
    <property type="match status" value="1"/>
</dbReference>
<dbReference type="GO" id="GO:0005783">
    <property type="term" value="C:endoplasmic reticulum"/>
    <property type="evidence" value="ECO:0007669"/>
    <property type="project" value="UniProtKB-SubCell"/>
</dbReference>
<dbReference type="GeneID" id="36287751"/>
<evidence type="ECO:0000256" key="3">
    <source>
        <dbReference type="ARBA" id="ARBA00004370"/>
    </source>
</evidence>
<dbReference type="InterPro" id="IPR019734">
    <property type="entry name" value="TPR_rpt"/>
</dbReference>
<dbReference type="GO" id="GO:0005739">
    <property type="term" value="C:mitochondrion"/>
    <property type="evidence" value="ECO:0007669"/>
    <property type="project" value="UniProtKB-SubCell"/>
</dbReference>
<sequence>MSITVLSNENPLGASPSASSVDIVAVHGLDEAKLDTWTDPRTNILWLRDLFPYKQLNVRILAYGYEAENLSSSRDSTADRTLPYATTLIAALCAERELSNASERPIIFICHGFGGILVKRALAFSSTSRSKHVEHRRSIYVSTYGIIFMGTPHNGMSKEAIQVQGPWKSKITGPNQFQLGLRKQSEVLRDIADQFAPLMKNFSIYYFWEQTETSTAMGKIYIVDEHSAAPAQDNVDRSGIMATHSGMVKFSSSADAGYRVILATIRRFIKAGPGAIQSRWRNDEKLLAKERRAEAEALTVTQFLRRSSTIEAKSSKLNEFYTAPRCSTNYFTGRRAYAKVLKERFANPFASLNRSGSDLFDGSRRSNQKIFVVHGLGGSGKTEFCLKYVEENRPAYWGVFWIDASSEENAESGFASLGLQAGKGPTFAAGMHWLSTCSKSWLLVIDNADDPDMEVTKYIPRSGNGHVLITTRNPGIIDYATVGNFQFRGMDPEEAIALLLRYAHLPKEADGLNVQSRKLAEDIALELGYLALALRHAGATIRRNIYTLDKYLHYYLGWRRTMIGSPQIKNADEGNIVTTWEIPFRKIVARASRSLEYKDAVDILHIFAFMHFESIPESIFQTFWNSINGTETDLADYPDILQNRSMLNEEAHARVRGAFRVLGDYSIIDHDVDRSICSLHPVVHAWTRSRLDPAEYKRWLGCTAAVLAQCISPHLEASGRKFRRESLPHIDSCLRALNVLFPSFPETTKQATEMDKFASVYAENGLWMQARGLQLKVIDLRMKKLGWRHEDTFQAKRNLGHIYWNLFQVEPCIEIQVNIMRSRLFKRPSLADWMSWPPWKPDHIEYCTALSDITQSLWLAGKNNLSKRAGEHAVKGFLKHRGPDDPATLTAMFNLGRTLHHLRDYERSHRYLVLVLQKRKRFFGSDHPDTLMARNELGTSFRALGRMDIAERLIANVLEARKRTLGEEHAYTLWSVNEYSKILCDRGRSATAVSMLEEIIPTVIRTLGEDHVGMSMTRGNLARAYSLNKRWDDAEGTLRRLASTADPAHPHWIGLMCGYIHVRTKIGRIKETEDDCNKVLDVILKQKIILLDDPRSLGTAETLLEIYREQGRNDDILTLKSRVPGLTMDRGTRSSQFSLLYGADDDGRAPSQPRDVF</sequence>
<dbReference type="InterPro" id="IPR052374">
    <property type="entry name" value="SERAC1"/>
</dbReference>
<name>A0A177A902_9PEZI</name>
<dbReference type="Pfam" id="PF13374">
    <property type="entry name" value="TPR_10"/>
    <property type="match status" value="1"/>
</dbReference>
<keyword evidence="6" id="KW-0472">Membrane</keyword>
<dbReference type="OrthoDB" id="5086500at2759"/>
<accession>A0A177A902</accession>
<proteinExistence type="predicted"/>
<dbReference type="AlphaFoldDB" id="A0A177A902"/>
<dbReference type="SUPFAM" id="SSF52540">
    <property type="entry name" value="P-loop containing nucleoside triphosphate hydrolases"/>
    <property type="match status" value="1"/>
</dbReference>
<comment type="subcellular location">
    <subcellularLocation>
        <location evidence="2">Endoplasmic reticulum</location>
    </subcellularLocation>
    <subcellularLocation>
        <location evidence="3">Membrane</location>
    </subcellularLocation>
    <subcellularLocation>
        <location evidence="1">Mitochondrion</location>
    </subcellularLocation>
</comment>
<gene>
    <name evidence="7" type="ORF">VC83_04680</name>
</gene>
<keyword evidence="5" id="KW-0496">Mitochondrion</keyword>
<evidence type="ECO:0000256" key="6">
    <source>
        <dbReference type="ARBA" id="ARBA00023136"/>
    </source>
</evidence>
<dbReference type="Pfam" id="PF13176">
    <property type="entry name" value="TPR_7"/>
    <property type="match status" value="1"/>
</dbReference>
<reference evidence="7" key="1">
    <citation type="submission" date="2016-03" db="EMBL/GenBank/DDBJ databases">
        <title>Updated assembly of Pseudogymnoascus destructans, the fungus causing white-nose syndrome of bats.</title>
        <authorList>
            <person name="Palmer J.M."/>
            <person name="Drees K.P."/>
            <person name="Foster J.T."/>
            <person name="Lindner D.L."/>
        </authorList>
    </citation>
    <scope>NUCLEOTIDE SEQUENCE [LARGE SCALE GENOMIC DNA]</scope>
    <source>
        <strain evidence="7">20631-21</strain>
    </source>
</reference>
<dbReference type="EMBL" id="KV441400">
    <property type="protein sequence ID" value="OAF57554.1"/>
    <property type="molecule type" value="Genomic_DNA"/>
</dbReference>
<dbReference type="RefSeq" id="XP_024322842.1">
    <property type="nucleotide sequence ID" value="XM_024468309.1"/>
</dbReference>
<dbReference type="SUPFAM" id="SSF48452">
    <property type="entry name" value="TPR-like"/>
    <property type="match status" value="2"/>
</dbReference>
<dbReference type="Gene3D" id="1.25.40.10">
    <property type="entry name" value="Tetratricopeptide repeat domain"/>
    <property type="match status" value="3"/>
</dbReference>
<evidence type="ECO:0000256" key="4">
    <source>
        <dbReference type="ARBA" id="ARBA00022824"/>
    </source>
</evidence>
<dbReference type="Gene3D" id="3.40.50.300">
    <property type="entry name" value="P-loop containing nucleotide triphosphate hydrolases"/>
    <property type="match status" value="1"/>
</dbReference>
<dbReference type="InterPro" id="IPR011990">
    <property type="entry name" value="TPR-like_helical_dom_sf"/>
</dbReference>
<organism evidence="7">
    <name type="scientific">Pseudogymnoascus destructans</name>
    <dbReference type="NCBI Taxonomy" id="655981"/>
    <lineage>
        <taxon>Eukaryota</taxon>
        <taxon>Fungi</taxon>
        <taxon>Dikarya</taxon>
        <taxon>Ascomycota</taxon>
        <taxon>Pezizomycotina</taxon>
        <taxon>Leotiomycetes</taxon>
        <taxon>Thelebolales</taxon>
        <taxon>Thelebolaceae</taxon>
        <taxon>Pseudogymnoascus</taxon>
    </lineage>
</organism>
<evidence type="ECO:0008006" key="8">
    <source>
        <dbReference type="Google" id="ProtNLM"/>
    </source>
</evidence>
<dbReference type="VEuPathDB" id="FungiDB:GMDG_08209"/>
<dbReference type="SUPFAM" id="SSF53474">
    <property type="entry name" value="alpha/beta-Hydrolases"/>
    <property type="match status" value="1"/>
</dbReference>
<evidence type="ECO:0000256" key="1">
    <source>
        <dbReference type="ARBA" id="ARBA00004173"/>
    </source>
</evidence>
<dbReference type="eggNOG" id="KOG1840">
    <property type="taxonomic scope" value="Eukaryota"/>
</dbReference>
<dbReference type="InterPro" id="IPR027417">
    <property type="entry name" value="P-loop_NTPase"/>
</dbReference>
<dbReference type="PANTHER" id="PTHR48182:SF2">
    <property type="entry name" value="PROTEIN SERAC1"/>
    <property type="match status" value="1"/>
</dbReference>
<dbReference type="Proteomes" id="UP000077154">
    <property type="component" value="Unassembled WGS sequence"/>
</dbReference>
<dbReference type="Pfam" id="PF13424">
    <property type="entry name" value="TPR_12"/>
    <property type="match status" value="1"/>
</dbReference>
<evidence type="ECO:0000256" key="5">
    <source>
        <dbReference type="ARBA" id="ARBA00023128"/>
    </source>
</evidence>
<evidence type="ECO:0000313" key="7">
    <source>
        <dbReference type="EMBL" id="OAF57554.1"/>
    </source>
</evidence>
<protein>
    <recommendedName>
        <fullName evidence="8">NB-ARC domain-containing protein</fullName>
    </recommendedName>
</protein>
<dbReference type="GO" id="GO:0016020">
    <property type="term" value="C:membrane"/>
    <property type="evidence" value="ECO:0007669"/>
    <property type="project" value="UniProtKB-SubCell"/>
</dbReference>
<evidence type="ECO:0000256" key="2">
    <source>
        <dbReference type="ARBA" id="ARBA00004240"/>
    </source>
</evidence>